<keyword evidence="2" id="KW-0812">Transmembrane</keyword>
<feature type="transmembrane region" description="Helical" evidence="2">
    <location>
        <begin position="76"/>
        <end position="96"/>
    </location>
</feature>
<gene>
    <name evidence="3" type="primary">45</name>
    <name evidence="3" type="ORF">PBI_GOODMAN_45</name>
</gene>
<proteinExistence type="predicted"/>
<evidence type="ECO:0000313" key="4">
    <source>
        <dbReference type="Proteomes" id="UP000279037"/>
    </source>
</evidence>
<keyword evidence="4" id="KW-1185">Reference proteome</keyword>
<evidence type="ECO:0000256" key="2">
    <source>
        <dbReference type="SAM" id="Phobius"/>
    </source>
</evidence>
<dbReference type="EMBL" id="MK016495">
    <property type="protein sequence ID" value="AYQ99501.1"/>
    <property type="molecule type" value="Genomic_DNA"/>
</dbReference>
<reference evidence="3 4" key="1">
    <citation type="submission" date="2018-10" db="EMBL/GenBank/DDBJ databases">
        <authorList>
            <person name="Garlena R.A."/>
            <person name="Russell D.A."/>
            <person name="Pope W.H."/>
            <person name="Jacobs-Sera D."/>
            <person name="Hatfull G.F."/>
        </authorList>
    </citation>
    <scope>NUCLEOTIDE SEQUENCE [LARGE SCALE GENOMIC DNA]</scope>
</reference>
<sequence length="132" mass="14740">MSNNKHDAAYHGAEPAHEVEYFDPPRQEPTKRERRLAELEARYEEAVAQARAVPSFYTRREVKRADRARKTARLPLVARVAAPVVMAGVILALFAGCVANARAGAEHQACVDRLVAERGYDAPNQEILDECR</sequence>
<feature type="region of interest" description="Disordered" evidence="1">
    <location>
        <begin position="1"/>
        <end position="32"/>
    </location>
</feature>
<evidence type="ECO:0000313" key="3">
    <source>
        <dbReference type="EMBL" id="AYQ99501.1"/>
    </source>
</evidence>
<keyword evidence="2" id="KW-1133">Transmembrane helix</keyword>
<keyword evidence="2" id="KW-0472">Membrane</keyword>
<organism evidence="3 4">
    <name type="scientific">Microbacterium phage Goodman</name>
    <dbReference type="NCBI Taxonomy" id="2484206"/>
    <lineage>
        <taxon>Viruses</taxon>
        <taxon>Duplodnaviria</taxon>
        <taxon>Heunggongvirae</taxon>
        <taxon>Uroviricota</taxon>
        <taxon>Caudoviricetes</taxon>
        <taxon>Goodmanvirus</taxon>
        <taxon>Goodmanvirus goodman</taxon>
    </lineage>
</organism>
<dbReference type="Proteomes" id="UP000279037">
    <property type="component" value="Segment"/>
</dbReference>
<evidence type="ECO:0000256" key="1">
    <source>
        <dbReference type="SAM" id="MobiDB-lite"/>
    </source>
</evidence>
<protein>
    <submittedName>
        <fullName evidence="3">Uncharacterized protein</fullName>
    </submittedName>
</protein>
<dbReference type="KEGG" id="vg:55007182"/>
<accession>A0A3G3LZB0</accession>
<name>A0A3G3LZB0_9CAUD</name>
<dbReference type="RefSeq" id="YP_009815949.1">
    <property type="nucleotide sequence ID" value="NC_048101.1"/>
</dbReference>
<dbReference type="GeneID" id="55007182"/>